<name>A0A5P1X3A4_9LACO</name>
<accession>A0A5P1X3A4</accession>
<dbReference type="AlphaFoldDB" id="A0A5P1X3A4"/>
<dbReference type="OrthoDB" id="2248271at2"/>
<reference evidence="1 2" key="1">
    <citation type="submission" date="2019-09" db="EMBL/GenBank/DDBJ databases">
        <title>Complete Genome Sequence of Lactobacillus nenjiangensis SH-Y15, isolated from sauerkraut.</title>
        <authorList>
            <person name="Yang H."/>
        </authorList>
    </citation>
    <scope>NUCLEOTIDE SEQUENCE [LARGE SCALE GENOMIC DNA]</scope>
    <source>
        <strain evidence="1 2">SH-Y15</strain>
    </source>
</reference>
<evidence type="ECO:0000313" key="1">
    <source>
        <dbReference type="EMBL" id="QER66677.1"/>
    </source>
</evidence>
<dbReference type="EMBL" id="CP043939">
    <property type="protein sequence ID" value="QER66677.1"/>
    <property type="molecule type" value="Genomic_DNA"/>
</dbReference>
<proteinExistence type="predicted"/>
<keyword evidence="2" id="KW-1185">Reference proteome</keyword>
<protein>
    <submittedName>
        <fullName evidence="1">Uncharacterized protein</fullName>
    </submittedName>
</protein>
<dbReference type="Proteomes" id="UP000325295">
    <property type="component" value="Chromosome"/>
</dbReference>
<sequence length="108" mass="12097">MSVDIPQNMDEVAMNLARENRAGHNYSEDEVIKKAVLESLQAYTDEETEGHYDTVAWDGENMVVTDIMKAKMGQVEPVGANFIEDFRKDAMGLMFKLESAAAKITHGR</sequence>
<organism evidence="1 2">
    <name type="scientific">Paucilactobacillus nenjiangensis</name>
    <dbReference type="NCBI Taxonomy" id="1296540"/>
    <lineage>
        <taxon>Bacteria</taxon>
        <taxon>Bacillati</taxon>
        <taxon>Bacillota</taxon>
        <taxon>Bacilli</taxon>
        <taxon>Lactobacillales</taxon>
        <taxon>Lactobacillaceae</taxon>
        <taxon>Paucilactobacillus</taxon>
    </lineage>
</organism>
<dbReference type="KEGG" id="lnn:F0161_01545"/>
<evidence type="ECO:0000313" key="2">
    <source>
        <dbReference type="Proteomes" id="UP000325295"/>
    </source>
</evidence>
<gene>
    <name evidence="1" type="ORF">F0161_01545</name>
</gene>
<dbReference type="RefSeq" id="WP_137601642.1">
    <property type="nucleotide sequence ID" value="NZ_BJEB01000013.1"/>
</dbReference>